<feature type="transmembrane region" description="Helical" evidence="1">
    <location>
        <begin position="105"/>
        <end position="124"/>
    </location>
</feature>
<feature type="domain" description="Acyltransferase 3" evidence="2">
    <location>
        <begin position="32"/>
        <end position="385"/>
    </location>
</feature>
<dbReference type="InterPro" id="IPR002656">
    <property type="entry name" value="Acyl_transf_3_dom"/>
</dbReference>
<reference evidence="3 4" key="1">
    <citation type="submission" date="2024-06" db="EMBL/GenBank/DDBJ databases">
        <title>Sorghum-associated microbial communities from plants grown in Nebraska, USA.</title>
        <authorList>
            <person name="Schachtman D."/>
        </authorList>
    </citation>
    <scope>NUCLEOTIDE SEQUENCE [LARGE SCALE GENOMIC DNA]</scope>
    <source>
        <strain evidence="3 4">3207</strain>
    </source>
</reference>
<dbReference type="Proteomes" id="UP001549321">
    <property type="component" value="Unassembled WGS sequence"/>
</dbReference>
<dbReference type="PANTHER" id="PTHR23028:SF53">
    <property type="entry name" value="ACYL_TRANSF_3 DOMAIN-CONTAINING PROTEIN"/>
    <property type="match status" value="1"/>
</dbReference>
<evidence type="ECO:0000256" key="1">
    <source>
        <dbReference type="SAM" id="Phobius"/>
    </source>
</evidence>
<feature type="transmembrane region" description="Helical" evidence="1">
    <location>
        <begin position="233"/>
        <end position="252"/>
    </location>
</feature>
<feature type="transmembrane region" description="Helical" evidence="1">
    <location>
        <begin position="295"/>
        <end position="317"/>
    </location>
</feature>
<evidence type="ECO:0000313" key="3">
    <source>
        <dbReference type="EMBL" id="MET4636529.1"/>
    </source>
</evidence>
<feature type="transmembrane region" description="Helical" evidence="1">
    <location>
        <begin position="64"/>
        <end position="85"/>
    </location>
</feature>
<comment type="caution">
    <text evidence="3">The sequence shown here is derived from an EMBL/GenBank/DDBJ whole genome shotgun (WGS) entry which is preliminary data.</text>
</comment>
<evidence type="ECO:0000313" key="4">
    <source>
        <dbReference type="Proteomes" id="UP001549321"/>
    </source>
</evidence>
<keyword evidence="1" id="KW-0812">Transmembrane</keyword>
<feature type="transmembrane region" description="Helical" evidence="1">
    <location>
        <begin position="35"/>
        <end position="58"/>
    </location>
</feature>
<protein>
    <submittedName>
        <fullName evidence="3">Peptidoglycan/LPS O-acetylase OafA/YrhL</fullName>
    </submittedName>
</protein>
<sequence length="404" mass="44708">MTVLAITNNSHAGIASSFSPSSVAAARSRMVGPDILRSLAILLVMLVHLPLNATPGIFVNVREYGWLGVDIFFVLSGYLIATQLFKEATRTDTVDFKSFYLRRAFRIFPAFFVVLGLYILVPVLRDNPAMQPVWKFATFTVNLGFDPRDGNAFSQAWTLAVEEQFYLVLPLLVLLLYKRIGTVWVLGLAGTLTLAGILLRYAIWDMQVGTLVEAGEFRAAFATYLRGVYYPTYTRLDGLLFGAVLAAARFFKPELCRQYLPPKVTIPLGLIFLITALLCFMDRGPLAGQGIFPVFQAQLGAVLGFPLISVGIALLFCAMLDLEHVIARWPVPGVALVATLSYSLYLTHKSVFHVMRLIVGEGNLQGNVGFVVYLIASLAVAAVLWFCVERTFLHLRDRLLPSSR</sequence>
<keyword evidence="1" id="KW-1133">Transmembrane helix</keyword>
<dbReference type="InterPro" id="IPR050879">
    <property type="entry name" value="Acyltransferase_3"/>
</dbReference>
<proteinExistence type="predicted"/>
<feature type="transmembrane region" description="Helical" evidence="1">
    <location>
        <begin position="264"/>
        <end position="283"/>
    </location>
</feature>
<dbReference type="PANTHER" id="PTHR23028">
    <property type="entry name" value="ACETYLTRANSFERASE"/>
    <property type="match status" value="1"/>
</dbReference>
<gene>
    <name evidence="3" type="ORF">ABIE08_004487</name>
</gene>
<feature type="transmembrane region" description="Helical" evidence="1">
    <location>
        <begin position="329"/>
        <end position="348"/>
    </location>
</feature>
<feature type="transmembrane region" description="Helical" evidence="1">
    <location>
        <begin position="183"/>
        <end position="203"/>
    </location>
</feature>
<evidence type="ECO:0000259" key="2">
    <source>
        <dbReference type="Pfam" id="PF01757"/>
    </source>
</evidence>
<dbReference type="RefSeq" id="WP_354554171.1">
    <property type="nucleotide sequence ID" value="NZ_JBEPSM010000004.1"/>
</dbReference>
<feature type="transmembrane region" description="Helical" evidence="1">
    <location>
        <begin position="368"/>
        <end position="388"/>
    </location>
</feature>
<name>A0ABV2R5G8_9HYPH</name>
<feature type="transmembrane region" description="Helical" evidence="1">
    <location>
        <begin position="156"/>
        <end position="176"/>
    </location>
</feature>
<keyword evidence="4" id="KW-1185">Reference proteome</keyword>
<organism evidence="3 4">
    <name type="scientific">Kaistia defluvii</name>
    <dbReference type="NCBI Taxonomy" id="410841"/>
    <lineage>
        <taxon>Bacteria</taxon>
        <taxon>Pseudomonadati</taxon>
        <taxon>Pseudomonadota</taxon>
        <taxon>Alphaproteobacteria</taxon>
        <taxon>Hyphomicrobiales</taxon>
        <taxon>Kaistiaceae</taxon>
        <taxon>Kaistia</taxon>
    </lineage>
</organism>
<keyword evidence="1" id="KW-0472">Membrane</keyword>
<dbReference type="Pfam" id="PF01757">
    <property type="entry name" value="Acyl_transf_3"/>
    <property type="match status" value="1"/>
</dbReference>
<dbReference type="EMBL" id="JBEPSM010000004">
    <property type="protein sequence ID" value="MET4636529.1"/>
    <property type="molecule type" value="Genomic_DNA"/>
</dbReference>
<accession>A0ABV2R5G8</accession>